<comment type="similarity">
    <text evidence="1">Belongs to the AHA1 family.</text>
</comment>
<proteinExistence type="inferred from homology"/>
<dbReference type="Proteomes" id="UP000011777">
    <property type="component" value="Unassembled WGS sequence"/>
</dbReference>
<organism evidence="3 4">
    <name type="scientific">Candida maltosa (strain Xu316)</name>
    <name type="common">Yeast</name>
    <dbReference type="NCBI Taxonomy" id="1245528"/>
    <lineage>
        <taxon>Eukaryota</taxon>
        <taxon>Fungi</taxon>
        <taxon>Dikarya</taxon>
        <taxon>Ascomycota</taxon>
        <taxon>Saccharomycotina</taxon>
        <taxon>Pichiomycetes</taxon>
        <taxon>Debaryomycetaceae</taxon>
        <taxon>Candida/Lodderomyces clade</taxon>
        <taxon>Candida</taxon>
    </lineage>
</organism>
<dbReference type="SMART" id="SM01000">
    <property type="entry name" value="Aha1_N"/>
    <property type="match status" value="1"/>
</dbReference>
<dbReference type="eggNOG" id="KOG2936">
    <property type="taxonomic scope" value="Eukaryota"/>
</dbReference>
<dbReference type="GO" id="GO:0001671">
    <property type="term" value="F:ATPase activator activity"/>
    <property type="evidence" value="ECO:0007669"/>
    <property type="project" value="InterPro"/>
</dbReference>
<dbReference type="OrthoDB" id="567237at2759"/>
<reference evidence="3 4" key="1">
    <citation type="submission" date="2013-02" db="EMBL/GenBank/DDBJ databases">
        <title>Genome sequence of Candida maltosa Xu316, a potential industrial strain for xylitol and ethanol production.</title>
        <authorList>
            <person name="Yu J."/>
            <person name="Wang Q."/>
            <person name="Geng X."/>
            <person name="Bao W."/>
            <person name="He P."/>
            <person name="Cai J."/>
        </authorList>
    </citation>
    <scope>NUCLEOTIDE SEQUENCE [LARGE SCALE GENOMIC DNA]</scope>
    <source>
        <strain evidence="4">Xu316</strain>
    </source>
</reference>
<dbReference type="STRING" id="1245528.M3K4T3"/>
<dbReference type="InterPro" id="IPR015310">
    <property type="entry name" value="AHSA1-like_N"/>
</dbReference>
<evidence type="ECO:0000313" key="4">
    <source>
        <dbReference type="Proteomes" id="UP000011777"/>
    </source>
</evidence>
<dbReference type="GO" id="GO:0005829">
    <property type="term" value="C:cytosol"/>
    <property type="evidence" value="ECO:0007669"/>
    <property type="project" value="TreeGrafter"/>
</dbReference>
<feature type="domain" description="Activator of Hsp90 ATPase AHSA1-like N-terminal" evidence="2">
    <location>
        <begin position="12"/>
        <end position="142"/>
    </location>
</feature>
<dbReference type="Gene3D" id="3.15.10.20">
    <property type="entry name" value="Activator of Hsp90 ATPase Aha1, N-terminal domain"/>
    <property type="match status" value="1"/>
</dbReference>
<dbReference type="GO" id="GO:0006457">
    <property type="term" value="P:protein folding"/>
    <property type="evidence" value="ECO:0007669"/>
    <property type="project" value="TreeGrafter"/>
</dbReference>
<protein>
    <recommendedName>
        <fullName evidence="2">Activator of Hsp90 ATPase AHSA1-like N-terminal domain-containing protein</fullName>
    </recommendedName>
</protein>
<dbReference type="OMA" id="EFMHDED"/>
<name>M3K4T3_CANMX</name>
<keyword evidence="4" id="KW-1185">Reference proteome</keyword>
<dbReference type="PANTHER" id="PTHR13009">
    <property type="entry name" value="HEAT SHOCK PROTEIN 90 HSP90 CO-CHAPERONE AHA-1"/>
    <property type="match status" value="1"/>
</dbReference>
<evidence type="ECO:0000256" key="1">
    <source>
        <dbReference type="ARBA" id="ARBA00006817"/>
    </source>
</evidence>
<dbReference type="HOGENOM" id="CLU_132818_0_0_1"/>
<dbReference type="SUPFAM" id="SSF103111">
    <property type="entry name" value="Activator of Hsp90 ATPase, Aha1"/>
    <property type="match status" value="1"/>
</dbReference>
<sequence>MVVHNPNNHWIDKNCLPWSKDYFNQTVINTTYENEELKIVITSVDSVSGDCDVTQRKGKVLCIYDMRLQFSITIEDKKNDDSEEKLTATIVVPEFVHDQDEDDYVFEIESSDKKAEIRKYFVPVLRTKLMKFQPDLLDAHAKDVQHATD</sequence>
<comment type="caution">
    <text evidence="3">The sequence shown here is derived from an EMBL/GenBank/DDBJ whole genome shotgun (WGS) entry which is preliminary data.</text>
</comment>
<dbReference type="PANTHER" id="PTHR13009:SF15">
    <property type="entry name" value="HSP90 CO-CHAPERONE HCH1"/>
    <property type="match status" value="1"/>
</dbReference>
<dbReference type="Pfam" id="PF09229">
    <property type="entry name" value="Aha1_N"/>
    <property type="match status" value="1"/>
</dbReference>
<evidence type="ECO:0000259" key="2">
    <source>
        <dbReference type="SMART" id="SM01000"/>
    </source>
</evidence>
<gene>
    <name evidence="3" type="ORF">G210_4679</name>
</gene>
<dbReference type="EMBL" id="AOGT01000312">
    <property type="protein sequence ID" value="EMG50285.1"/>
    <property type="molecule type" value="Genomic_DNA"/>
</dbReference>
<dbReference type="InterPro" id="IPR036338">
    <property type="entry name" value="Aha1"/>
</dbReference>
<evidence type="ECO:0000313" key="3">
    <source>
        <dbReference type="EMBL" id="EMG50285.1"/>
    </source>
</evidence>
<accession>M3K4T3</accession>
<dbReference type="AlphaFoldDB" id="M3K4T3"/>
<dbReference type="GO" id="GO:0051087">
    <property type="term" value="F:protein-folding chaperone binding"/>
    <property type="evidence" value="ECO:0007669"/>
    <property type="project" value="InterPro"/>
</dbReference>